<name>A0ABR1YSU0_9PEZI</name>
<dbReference type="InterPro" id="IPR051414">
    <property type="entry name" value="Adenylate-forming_Reductase"/>
</dbReference>
<dbReference type="PROSITE" id="PS50075">
    <property type="entry name" value="CARRIER"/>
    <property type="match status" value="1"/>
</dbReference>
<evidence type="ECO:0000313" key="5">
    <source>
        <dbReference type="Proteomes" id="UP001492380"/>
    </source>
</evidence>
<dbReference type="Pfam" id="PF07993">
    <property type="entry name" value="NAD_binding_4"/>
    <property type="match status" value="1"/>
</dbReference>
<dbReference type="InterPro" id="IPR009081">
    <property type="entry name" value="PP-bd_ACP"/>
</dbReference>
<protein>
    <submittedName>
        <fullName evidence="4">Male sterility protein</fullName>
    </submittedName>
</protein>
<organism evidence="4 5">
    <name type="scientific">Phyllosticta capitalensis</name>
    <dbReference type="NCBI Taxonomy" id="121624"/>
    <lineage>
        <taxon>Eukaryota</taxon>
        <taxon>Fungi</taxon>
        <taxon>Dikarya</taxon>
        <taxon>Ascomycota</taxon>
        <taxon>Pezizomycotina</taxon>
        <taxon>Dothideomycetes</taxon>
        <taxon>Dothideomycetes incertae sedis</taxon>
        <taxon>Botryosphaeriales</taxon>
        <taxon>Phyllostictaceae</taxon>
        <taxon>Phyllosticta</taxon>
    </lineage>
</organism>
<accession>A0ABR1YSU0</accession>
<dbReference type="EMBL" id="JBBWRZ010000004">
    <property type="protein sequence ID" value="KAK8237578.1"/>
    <property type="molecule type" value="Genomic_DNA"/>
</dbReference>
<dbReference type="Gene3D" id="3.40.50.720">
    <property type="entry name" value="NAD(P)-binding Rossmann-like Domain"/>
    <property type="match status" value="1"/>
</dbReference>
<evidence type="ECO:0000256" key="1">
    <source>
        <dbReference type="ARBA" id="ARBA00022450"/>
    </source>
</evidence>
<dbReference type="SUPFAM" id="SSF47336">
    <property type="entry name" value="ACP-like"/>
    <property type="match status" value="1"/>
</dbReference>
<keyword evidence="1" id="KW-0596">Phosphopantetheine</keyword>
<dbReference type="InterPro" id="IPR020806">
    <property type="entry name" value="PKS_PP-bd"/>
</dbReference>
<dbReference type="SUPFAM" id="SSF51735">
    <property type="entry name" value="NAD(P)-binding Rossmann-fold domains"/>
    <property type="match status" value="1"/>
</dbReference>
<dbReference type="PANTHER" id="PTHR43439">
    <property type="entry name" value="PHENYLACETATE-COENZYME A LIGASE"/>
    <property type="match status" value="1"/>
</dbReference>
<dbReference type="Pfam" id="PF00550">
    <property type="entry name" value="PP-binding"/>
    <property type="match status" value="1"/>
</dbReference>
<comment type="caution">
    <text evidence="4">The sequence shown here is derived from an EMBL/GenBank/DDBJ whole genome shotgun (WGS) entry which is preliminary data.</text>
</comment>
<evidence type="ECO:0000256" key="2">
    <source>
        <dbReference type="ARBA" id="ARBA00022553"/>
    </source>
</evidence>
<sequence>MAPIALSDVSANASDEAIPEIQDPSILPSDDAPEKVKKFWNLHGHPHSKRFANPELTSIAALVQHNAQTQPTNPAFLYPASTANDSFQILTWQEFHGLVRSAVSIYSKILSAQIQSANESQKQPTIALLGTGHTIDYLIAQIALNQLGVRILLLSNKNAANAREHLLGVCEAVGIIADEANAAILDAKSEKENGRVIFQLVSFVDLQAKTPDETKAEGFEADDVWNLQSMILHSSGSTGMPKPIIHTNRSLCLIARMYRLFPSFVVENWYLCFPLFHIAGLCIAFSGLPNGLPTTMPPLQWPPAPGTILTGFRALAAMGMPADCLHSAPSVIEDLYGYISATSNDFSPLVDLKIVQPGGAPLGEKVLKELVAKGVNVKTTYGSTEIGPPFRSIPHTRDNPHCYRLRNLYPESPLVQMEPLSDDSEGGTPLFECVIYKGFELTAELWLSPDAPNPYRTNDLFFQDPPGSGNFVLLGRKDDVLVLDNGEKTHAGTLAALLEEEGHGVVSKAAVFGNGRPCVAAIVELAEGGSEKLQSVLDRVNEKSAKHARVDKEMVLVLGTEESLPVTPKGNVRRKEAWRIYSDRVDALYERYLGTQATADDDETPDHLASLSDEDFVKTIVAEICDTETSAVDNEMSFYDLGLDSQRAVKLRARLVKRFGTFPLMFIFEYPSVKRLLEYLQGLKSRNGESDESKANQEQRLAYIQNLIQSYKSTIDGWAASEPRPAAKASGGQVVYLTGASGALGNALLEAFISQDHVSKVYCAIRGVDPRIKLIHSLKERGYAESVYCSGKIHAIPYDMKDELLGCGQGLFGKLAAEVTVVVHNAWKMDFNQKVEEFEKDCLKGTMHLLKFCQTGAAKTFSIMSSVAACMGEANKGRKIPEEPVADDPTVALSTGYGQSKYIAERVTQHYSAALSSPVQLFRVGQLCGHSSLGTWNTSEMWPIMIATGLKHLHAMPELPGTVVNWLPVDMCASAIDRTLSTPDERLYAVHNLVNPATCSWSEFLDALAAAAPETPFERVGMAEWVGRLESKADAADDADDVPGLKLLGFFQDMTKGANGEEVGFQTASVESGRKVEVEIVRGWLERWRASGFL</sequence>
<dbReference type="Pfam" id="PF00501">
    <property type="entry name" value="AMP-binding"/>
    <property type="match status" value="1"/>
</dbReference>
<dbReference type="InterPro" id="IPR045851">
    <property type="entry name" value="AMP-bd_C_sf"/>
</dbReference>
<feature type="domain" description="Carrier" evidence="3">
    <location>
        <begin position="611"/>
        <end position="684"/>
    </location>
</feature>
<dbReference type="InterPro" id="IPR042099">
    <property type="entry name" value="ANL_N_sf"/>
</dbReference>
<dbReference type="Proteomes" id="UP001492380">
    <property type="component" value="Unassembled WGS sequence"/>
</dbReference>
<dbReference type="InterPro" id="IPR020845">
    <property type="entry name" value="AMP-binding_CS"/>
</dbReference>
<dbReference type="SUPFAM" id="SSF56801">
    <property type="entry name" value="Acetyl-CoA synthetase-like"/>
    <property type="match status" value="1"/>
</dbReference>
<dbReference type="PANTHER" id="PTHR43439:SF2">
    <property type="entry name" value="ENZYME, PUTATIVE (JCVI)-RELATED"/>
    <property type="match status" value="1"/>
</dbReference>
<dbReference type="Pfam" id="PF23562">
    <property type="entry name" value="AMP-binding_C_3"/>
    <property type="match status" value="1"/>
</dbReference>
<keyword evidence="5" id="KW-1185">Reference proteome</keyword>
<proteinExistence type="predicted"/>
<gene>
    <name evidence="4" type="ORF">HDK90DRAFT_523842</name>
</gene>
<dbReference type="Gene3D" id="3.30.300.30">
    <property type="match status" value="1"/>
</dbReference>
<dbReference type="PROSITE" id="PS00455">
    <property type="entry name" value="AMP_BINDING"/>
    <property type="match status" value="1"/>
</dbReference>
<evidence type="ECO:0000259" key="3">
    <source>
        <dbReference type="PROSITE" id="PS50075"/>
    </source>
</evidence>
<dbReference type="InterPro" id="IPR036736">
    <property type="entry name" value="ACP-like_sf"/>
</dbReference>
<dbReference type="SMART" id="SM00823">
    <property type="entry name" value="PKS_PP"/>
    <property type="match status" value="1"/>
</dbReference>
<dbReference type="Gene3D" id="3.40.50.12780">
    <property type="entry name" value="N-terminal domain of ligase-like"/>
    <property type="match status" value="1"/>
</dbReference>
<dbReference type="InterPro" id="IPR000873">
    <property type="entry name" value="AMP-dep_synth/lig_dom"/>
</dbReference>
<dbReference type="InterPro" id="IPR036291">
    <property type="entry name" value="NAD(P)-bd_dom_sf"/>
</dbReference>
<reference evidence="4 5" key="1">
    <citation type="submission" date="2024-04" db="EMBL/GenBank/DDBJ databases">
        <title>Phyllosticta paracitricarpa is synonymous to the EU quarantine fungus P. citricarpa based on phylogenomic analyses.</title>
        <authorList>
            <consortium name="Lawrence Berkeley National Laboratory"/>
            <person name="Van Ingen-Buijs V.A."/>
            <person name="Van Westerhoven A.C."/>
            <person name="Haridas S."/>
            <person name="Skiadas P."/>
            <person name="Martin F."/>
            <person name="Groenewald J.Z."/>
            <person name="Crous P.W."/>
            <person name="Seidl M.F."/>
        </authorList>
    </citation>
    <scope>NUCLEOTIDE SEQUENCE [LARGE SCALE GENOMIC DNA]</scope>
    <source>
        <strain evidence="4 5">CBS 123374</strain>
    </source>
</reference>
<dbReference type="InterPro" id="IPR013120">
    <property type="entry name" value="FAR_NAD-bd"/>
</dbReference>
<keyword evidence="2" id="KW-0597">Phosphoprotein</keyword>
<evidence type="ECO:0000313" key="4">
    <source>
        <dbReference type="EMBL" id="KAK8237578.1"/>
    </source>
</evidence>
<dbReference type="Gene3D" id="1.10.1200.10">
    <property type="entry name" value="ACP-like"/>
    <property type="match status" value="1"/>
</dbReference>